<feature type="non-terminal residue" evidence="1">
    <location>
        <position position="157"/>
    </location>
</feature>
<sequence>MSNTTPDTQTTYHGYIETTDDALLVFEACRLGMLQRRTRRLCDSERRQIKSGSVFVWDEGESGIRRWTDGKRWSPSRVSGCFLVYTELEPKAGGERNTKAGTTSPALQASDQAPRSGGLIKKALSLFTTHNSKLHLVCYYRKEDVEKNAVLAPSRDP</sequence>
<evidence type="ECO:0000313" key="1">
    <source>
        <dbReference type="EMBL" id="KAJ2813659.1"/>
    </source>
</evidence>
<proteinExistence type="predicted"/>
<accession>A0ACC1LR96</accession>
<reference evidence="1" key="1">
    <citation type="submission" date="2022-07" db="EMBL/GenBank/DDBJ databases">
        <title>Phylogenomic reconstructions and comparative analyses of Kickxellomycotina fungi.</title>
        <authorList>
            <person name="Reynolds N.K."/>
            <person name="Stajich J.E."/>
            <person name="Barry K."/>
            <person name="Grigoriev I.V."/>
            <person name="Crous P."/>
            <person name="Smith M.E."/>
        </authorList>
    </citation>
    <scope>NUCLEOTIDE SEQUENCE</scope>
    <source>
        <strain evidence="1">CBS 102833</strain>
    </source>
</reference>
<dbReference type="Proteomes" id="UP001140096">
    <property type="component" value="Unassembled WGS sequence"/>
</dbReference>
<name>A0ACC1LR96_9FUNG</name>
<evidence type="ECO:0000313" key="2">
    <source>
        <dbReference type="Proteomes" id="UP001140096"/>
    </source>
</evidence>
<dbReference type="EMBL" id="JANBUP010000032">
    <property type="protein sequence ID" value="KAJ2813659.1"/>
    <property type="molecule type" value="Genomic_DNA"/>
</dbReference>
<gene>
    <name evidence="1" type="primary">PTH2_1</name>
    <name evidence="1" type="ORF">H4S07_000504</name>
</gene>
<organism evidence="1 2">
    <name type="scientific">Coemansia furcata</name>
    <dbReference type="NCBI Taxonomy" id="417177"/>
    <lineage>
        <taxon>Eukaryota</taxon>
        <taxon>Fungi</taxon>
        <taxon>Fungi incertae sedis</taxon>
        <taxon>Zoopagomycota</taxon>
        <taxon>Kickxellomycotina</taxon>
        <taxon>Kickxellomycetes</taxon>
        <taxon>Kickxellales</taxon>
        <taxon>Kickxellaceae</taxon>
        <taxon>Coemansia</taxon>
    </lineage>
</organism>
<comment type="caution">
    <text evidence="1">The sequence shown here is derived from an EMBL/GenBank/DDBJ whole genome shotgun (WGS) entry which is preliminary data.</text>
</comment>
<protein>
    <submittedName>
        <fullName evidence="1">Gluconate transport-inducing protein</fullName>
    </submittedName>
</protein>
<keyword evidence="2" id="KW-1185">Reference proteome</keyword>